<evidence type="ECO:0008006" key="10">
    <source>
        <dbReference type="Google" id="ProtNLM"/>
    </source>
</evidence>
<gene>
    <name evidence="8" type="ORF">NLU13_7836</name>
</gene>
<protein>
    <recommendedName>
        <fullName evidence="10">Mid2 domain-containing protein</fullName>
    </recommendedName>
</protein>
<proteinExistence type="predicted"/>
<keyword evidence="9" id="KW-1185">Reference proteome</keyword>
<dbReference type="GO" id="GO:0016020">
    <property type="term" value="C:membrane"/>
    <property type="evidence" value="ECO:0007669"/>
    <property type="project" value="UniProtKB-SubCell"/>
</dbReference>
<evidence type="ECO:0000256" key="7">
    <source>
        <dbReference type="SAM" id="SignalP"/>
    </source>
</evidence>
<evidence type="ECO:0000313" key="9">
    <source>
        <dbReference type="Proteomes" id="UP001175261"/>
    </source>
</evidence>
<feature type="region of interest" description="Disordered" evidence="5">
    <location>
        <begin position="158"/>
        <end position="199"/>
    </location>
</feature>
<evidence type="ECO:0000256" key="1">
    <source>
        <dbReference type="ARBA" id="ARBA00004167"/>
    </source>
</evidence>
<keyword evidence="2 6" id="KW-0812">Transmembrane</keyword>
<feature type="chain" id="PRO_5041255595" description="Mid2 domain-containing protein" evidence="7">
    <location>
        <begin position="24"/>
        <end position="307"/>
    </location>
</feature>
<dbReference type="InterPro" id="IPR051694">
    <property type="entry name" value="Immunoregulatory_rcpt-like"/>
</dbReference>
<keyword evidence="4 6" id="KW-0472">Membrane</keyword>
<dbReference type="EMBL" id="JAPDFR010000007">
    <property type="protein sequence ID" value="KAK0385360.1"/>
    <property type="molecule type" value="Genomic_DNA"/>
</dbReference>
<sequence length="307" mass="33317">MSTGISLPFFLLLLLTAIPVVLAQCYYPNGAEAKDDKPCDENAENSMCCTASTGSLCLSNKLCSGPNGNVIRGSCTDKDWDAPECASYCLGESRGGTDLISCFNSTSSDISYCCDHTTDCCDTGVGRFIVLPSDPEIWARYNSKEKKYSVVGTMYSASTSTTMPSTSTTAEATTIQSDKPSESSDTSQNSERNRSADGLSTGAMAGIGAGVGFSILITVAIAFFTWKRCRRRRRQSTHGTRPRGKAASRRPRRGRHEAMEKFHHGGAQELPGTIAPRHFHSYIHELPASLRFESTPQYRSVQQQSTP</sequence>
<evidence type="ECO:0000256" key="5">
    <source>
        <dbReference type="SAM" id="MobiDB-lite"/>
    </source>
</evidence>
<feature type="transmembrane region" description="Helical" evidence="6">
    <location>
        <begin position="203"/>
        <end position="226"/>
    </location>
</feature>
<dbReference type="Proteomes" id="UP001175261">
    <property type="component" value="Unassembled WGS sequence"/>
</dbReference>
<comment type="subcellular location">
    <subcellularLocation>
        <location evidence="1">Membrane</location>
        <topology evidence="1">Single-pass membrane protein</topology>
    </subcellularLocation>
</comment>
<organism evidence="8 9">
    <name type="scientific">Sarocladium strictum</name>
    <name type="common">Black bundle disease fungus</name>
    <name type="synonym">Acremonium strictum</name>
    <dbReference type="NCBI Taxonomy" id="5046"/>
    <lineage>
        <taxon>Eukaryota</taxon>
        <taxon>Fungi</taxon>
        <taxon>Dikarya</taxon>
        <taxon>Ascomycota</taxon>
        <taxon>Pezizomycotina</taxon>
        <taxon>Sordariomycetes</taxon>
        <taxon>Hypocreomycetidae</taxon>
        <taxon>Hypocreales</taxon>
        <taxon>Sarocladiaceae</taxon>
        <taxon>Sarocladium</taxon>
    </lineage>
</organism>
<evidence type="ECO:0000256" key="2">
    <source>
        <dbReference type="ARBA" id="ARBA00022692"/>
    </source>
</evidence>
<dbReference type="PANTHER" id="PTHR15549:SF26">
    <property type="entry name" value="AXIAL BUDDING PATTERN PROTEIN 2-RELATED"/>
    <property type="match status" value="1"/>
</dbReference>
<dbReference type="PANTHER" id="PTHR15549">
    <property type="entry name" value="PAIRED IMMUNOGLOBULIN-LIKE TYPE 2 RECEPTOR"/>
    <property type="match status" value="1"/>
</dbReference>
<evidence type="ECO:0000256" key="3">
    <source>
        <dbReference type="ARBA" id="ARBA00022989"/>
    </source>
</evidence>
<accession>A0AA39GDI7</accession>
<comment type="caution">
    <text evidence="8">The sequence shown here is derived from an EMBL/GenBank/DDBJ whole genome shotgun (WGS) entry which is preliminary data.</text>
</comment>
<evidence type="ECO:0000256" key="4">
    <source>
        <dbReference type="ARBA" id="ARBA00023136"/>
    </source>
</evidence>
<feature type="compositionally biased region" description="Low complexity" evidence="5">
    <location>
        <begin position="158"/>
        <end position="174"/>
    </location>
</feature>
<evidence type="ECO:0000256" key="6">
    <source>
        <dbReference type="SAM" id="Phobius"/>
    </source>
</evidence>
<feature type="region of interest" description="Disordered" evidence="5">
    <location>
        <begin position="231"/>
        <end position="255"/>
    </location>
</feature>
<dbReference type="AlphaFoldDB" id="A0AA39GDI7"/>
<name>A0AA39GDI7_SARSR</name>
<keyword evidence="3 6" id="KW-1133">Transmembrane helix</keyword>
<feature type="signal peptide" evidence="7">
    <location>
        <begin position="1"/>
        <end position="23"/>
    </location>
</feature>
<evidence type="ECO:0000313" key="8">
    <source>
        <dbReference type="EMBL" id="KAK0385360.1"/>
    </source>
</evidence>
<keyword evidence="7" id="KW-0732">Signal</keyword>
<reference evidence="8" key="1">
    <citation type="submission" date="2022-10" db="EMBL/GenBank/DDBJ databases">
        <title>Determination and structural analysis of whole genome sequence of Sarocladium strictum F4-1.</title>
        <authorList>
            <person name="Hu L."/>
            <person name="Jiang Y."/>
        </authorList>
    </citation>
    <scope>NUCLEOTIDE SEQUENCE</scope>
    <source>
        <strain evidence="8">F4-1</strain>
    </source>
</reference>
<feature type="compositionally biased region" description="Polar residues" evidence="5">
    <location>
        <begin position="175"/>
        <end position="190"/>
    </location>
</feature>
<dbReference type="GO" id="GO:0071944">
    <property type="term" value="C:cell periphery"/>
    <property type="evidence" value="ECO:0007669"/>
    <property type="project" value="UniProtKB-ARBA"/>
</dbReference>